<name>A0ABY4CGL9_9BACT</name>
<dbReference type="Proteomes" id="UP000830116">
    <property type="component" value="Chromosome"/>
</dbReference>
<sequence length="163" mass="18362">MHKAVLVFMSLLMSSSVFAKTIPSSKIEIAPSSIDQVVRLVDKRESGHTKVNIIVEELGMSTDVSPRYTVYLGFASLGEMGNIYADFKIDDAVWEFKSATRIAAGIYEVQVVGFDENYEMREFTYTIDTTQMFIDERKARKKCGGDFCDQELNTTIEVKTSVK</sequence>
<evidence type="ECO:0000313" key="3">
    <source>
        <dbReference type="Proteomes" id="UP000830116"/>
    </source>
</evidence>
<feature type="chain" id="PRO_5045582455" evidence="1">
    <location>
        <begin position="20"/>
        <end position="163"/>
    </location>
</feature>
<proteinExistence type="predicted"/>
<dbReference type="EMBL" id="CP093442">
    <property type="protein sequence ID" value="UOF02713.1"/>
    <property type="molecule type" value="Genomic_DNA"/>
</dbReference>
<dbReference type="RefSeq" id="WP_243540511.1">
    <property type="nucleotide sequence ID" value="NZ_CP093442.1"/>
</dbReference>
<gene>
    <name evidence="2" type="ORF">MNR06_07090</name>
</gene>
<protein>
    <submittedName>
        <fullName evidence="2">Uncharacterized protein</fullName>
    </submittedName>
</protein>
<reference evidence="2" key="1">
    <citation type="submission" date="2022-03" db="EMBL/GenBank/DDBJ databases">
        <title>Genome Identification and Characterization of new species Bdellovibrio reynosense LBG001 sp. nov. from a Mexico soil sample.</title>
        <authorList>
            <person name="Camilli A."/>
            <person name="Ajao Y."/>
            <person name="Guo X."/>
        </authorList>
    </citation>
    <scope>NUCLEOTIDE SEQUENCE</scope>
    <source>
        <strain evidence="2">LBG001</strain>
    </source>
</reference>
<feature type="signal peptide" evidence="1">
    <location>
        <begin position="1"/>
        <end position="19"/>
    </location>
</feature>
<evidence type="ECO:0000256" key="1">
    <source>
        <dbReference type="SAM" id="SignalP"/>
    </source>
</evidence>
<keyword evidence="1" id="KW-0732">Signal</keyword>
<accession>A0ABY4CGL9</accession>
<evidence type="ECO:0000313" key="2">
    <source>
        <dbReference type="EMBL" id="UOF02713.1"/>
    </source>
</evidence>
<organism evidence="2 3">
    <name type="scientific">Bdellovibrio reynosensis</name>
    <dbReference type="NCBI Taxonomy" id="2835041"/>
    <lineage>
        <taxon>Bacteria</taxon>
        <taxon>Pseudomonadati</taxon>
        <taxon>Bdellovibrionota</taxon>
        <taxon>Bdellovibrionia</taxon>
        <taxon>Bdellovibrionales</taxon>
        <taxon>Pseudobdellovibrionaceae</taxon>
        <taxon>Bdellovibrio</taxon>
    </lineage>
</organism>
<keyword evidence="3" id="KW-1185">Reference proteome</keyword>